<gene>
    <name evidence="1" type="ORF">Patl1_00022</name>
</gene>
<proteinExistence type="predicted"/>
<evidence type="ECO:0000313" key="1">
    <source>
        <dbReference type="EMBL" id="KAJ0110633.1"/>
    </source>
</evidence>
<accession>A0ACC1C4J1</accession>
<keyword evidence="2" id="KW-1185">Reference proteome</keyword>
<sequence>MPPRKKLNSSTVKKSQSLSSPQIQPTKFGIQHFFERHTQNSKNVAVSSTPLNPHPHFLNSNPKNASHSLSTQNPPDSSLHNTPPDDMVSPEISKSLPLKRFKFSPGMLIKQSQDDGGDEITWKISPVNEKLQSRVVSNSSRLNSSTIRQCCLNQACLCMQDSPGTAGKVEKWISSPTQNSTETSLVCTNKSALKRLNPDQDALVHGSATNASTTLSSNQHSPFRTPPSLSFPHDKLPNGTVCNGASDHLGFKQHKKALLELLDQVEDAIFVEDSVAGDMEAYPSKFEDKKSDKMFIKADPPAKRVTIDPPEKVNGTPSNCYFLVLEVCFSSMILFFRFQLYPRSVGLLSPSVLNAHIRFFVSVILNTFIDCIDWHGSDVCQLLFQVLRLLNEQSGEERAVYLWEEWYIVQLILLFYSVIAPGDTVNVVGEFDDQGKCDVDRDSNLVIVHPDILVSGTREDSIHEICCVYLVLPDKSKNIQVAASFNCPRRTVLDERLKCSEQSTAALIGTLLHQIFQICLCMISLPFCRLGIMTEIPTINFLEEYAGVVLQKNIESLYACGVNEIDIHKTLIEAIPKILNWIILFKGTKDSKAPIVDFGSDGGHKKVKLSEVMDIEEMAWAPKYGLKGMIDASIRVETESNRDETDEMIVPLEFKTGKIPNGQASI</sequence>
<comment type="caution">
    <text evidence="1">The sequence shown here is derived from an EMBL/GenBank/DDBJ whole genome shotgun (WGS) entry which is preliminary data.</text>
</comment>
<organism evidence="1 2">
    <name type="scientific">Pistacia atlantica</name>
    <dbReference type="NCBI Taxonomy" id="434234"/>
    <lineage>
        <taxon>Eukaryota</taxon>
        <taxon>Viridiplantae</taxon>
        <taxon>Streptophyta</taxon>
        <taxon>Embryophyta</taxon>
        <taxon>Tracheophyta</taxon>
        <taxon>Spermatophyta</taxon>
        <taxon>Magnoliopsida</taxon>
        <taxon>eudicotyledons</taxon>
        <taxon>Gunneridae</taxon>
        <taxon>Pentapetalae</taxon>
        <taxon>rosids</taxon>
        <taxon>malvids</taxon>
        <taxon>Sapindales</taxon>
        <taxon>Anacardiaceae</taxon>
        <taxon>Pistacia</taxon>
    </lineage>
</organism>
<name>A0ACC1C4J1_9ROSI</name>
<dbReference type="EMBL" id="CM047897">
    <property type="protein sequence ID" value="KAJ0110633.1"/>
    <property type="molecule type" value="Genomic_DNA"/>
</dbReference>
<reference evidence="2" key="1">
    <citation type="journal article" date="2023" name="G3 (Bethesda)">
        <title>Genome assembly and association tests identify interacting loci associated with vigor, precocity, and sex in interspecific pistachio rootstocks.</title>
        <authorList>
            <person name="Palmer W."/>
            <person name="Jacygrad E."/>
            <person name="Sagayaradj S."/>
            <person name="Cavanaugh K."/>
            <person name="Han R."/>
            <person name="Bertier L."/>
            <person name="Beede B."/>
            <person name="Kafkas S."/>
            <person name="Golino D."/>
            <person name="Preece J."/>
            <person name="Michelmore R."/>
        </authorList>
    </citation>
    <scope>NUCLEOTIDE SEQUENCE [LARGE SCALE GENOMIC DNA]</scope>
</reference>
<protein>
    <submittedName>
        <fullName evidence="1">Uncharacterized protein</fullName>
    </submittedName>
</protein>
<evidence type="ECO:0000313" key="2">
    <source>
        <dbReference type="Proteomes" id="UP001164250"/>
    </source>
</evidence>
<dbReference type="Proteomes" id="UP001164250">
    <property type="component" value="Chromosome 1"/>
</dbReference>